<dbReference type="InterPro" id="IPR002771">
    <property type="entry name" value="Multi_antbiot-R_MarC"/>
</dbReference>
<dbReference type="EMBL" id="CP025958">
    <property type="protein sequence ID" value="AWM36437.1"/>
    <property type="molecule type" value="Genomic_DNA"/>
</dbReference>
<keyword evidence="5 7" id="KW-1133">Transmembrane helix</keyword>
<evidence type="ECO:0000256" key="7">
    <source>
        <dbReference type="RuleBase" id="RU362048"/>
    </source>
</evidence>
<dbReference type="Pfam" id="PF01914">
    <property type="entry name" value="MarC"/>
    <property type="match status" value="1"/>
</dbReference>
<feature type="transmembrane region" description="Helical" evidence="7">
    <location>
        <begin position="106"/>
        <end position="123"/>
    </location>
</feature>
<dbReference type="OrthoDB" id="21094at2"/>
<evidence type="ECO:0000256" key="4">
    <source>
        <dbReference type="ARBA" id="ARBA00022692"/>
    </source>
</evidence>
<evidence type="ECO:0000313" key="9">
    <source>
        <dbReference type="Proteomes" id="UP000245802"/>
    </source>
</evidence>
<proteinExistence type="inferred from homology"/>
<evidence type="ECO:0000256" key="3">
    <source>
        <dbReference type="ARBA" id="ARBA00022475"/>
    </source>
</evidence>
<evidence type="ECO:0000256" key="5">
    <source>
        <dbReference type="ARBA" id="ARBA00022989"/>
    </source>
</evidence>
<evidence type="ECO:0000256" key="6">
    <source>
        <dbReference type="ARBA" id="ARBA00023136"/>
    </source>
</evidence>
<dbReference type="PANTHER" id="PTHR33508">
    <property type="entry name" value="UPF0056 MEMBRANE PROTEIN YHCE"/>
    <property type="match status" value="1"/>
</dbReference>
<reference evidence="8 9" key="1">
    <citation type="submission" date="2018-01" db="EMBL/GenBank/DDBJ databases">
        <title>G. obscuriglobus.</title>
        <authorList>
            <person name="Franke J."/>
            <person name="Blomberg W."/>
            <person name="Selmecki A."/>
        </authorList>
    </citation>
    <scope>NUCLEOTIDE SEQUENCE [LARGE SCALE GENOMIC DNA]</scope>
    <source>
        <strain evidence="8 9">DSM 5831</strain>
    </source>
</reference>
<gene>
    <name evidence="8" type="ORF">C1280_04985</name>
</gene>
<dbReference type="Proteomes" id="UP000245802">
    <property type="component" value="Chromosome"/>
</dbReference>
<keyword evidence="9" id="KW-1185">Reference proteome</keyword>
<dbReference type="RefSeq" id="WP_010044447.1">
    <property type="nucleotide sequence ID" value="NZ_CP025958.1"/>
</dbReference>
<accession>A0A2Z3GY58</accession>
<evidence type="ECO:0000313" key="8">
    <source>
        <dbReference type="EMBL" id="AWM36437.1"/>
    </source>
</evidence>
<evidence type="ECO:0000256" key="1">
    <source>
        <dbReference type="ARBA" id="ARBA00004651"/>
    </source>
</evidence>
<comment type="caution">
    <text evidence="7">Lacks conserved residue(s) required for the propagation of feature annotation.</text>
</comment>
<dbReference type="AlphaFoldDB" id="A0A2Z3GY58"/>
<feature type="transmembrane region" description="Helical" evidence="7">
    <location>
        <begin position="42"/>
        <end position="61"/>
    </location>
</feature>
<protein>
    <recommendedName>
        <fullName evidence="7">UPF0056 membrane protein</fullName>
    </recommendedName>
</protein>
<comment type="subcellular location">
    <subcellularLocation>
        <location evidence="1 7">Cell membrane</location>
        <topology evidence="1 7">Multi-pass membrane protein</topology>
    </subcellularLocation>
</comment>
<feature type="transmembrane region" description="Helical" evidence="7">
    <location>
        <begin position="135"/>
        <end position="153"/>
    </location>
</feature>
<dbReference type="PANTHER" id="PTHR33508:SF10">
    <property type="entry name" value="UPF0056 INNER MEMBRANE PROTEIN YHGN"/>
    <property type="match status" value="1"/>
</dbReference>
<keyword evidence="3" id="KW-1003">Cell membrane</keyword>
<comment type="similarity">
    <text evidence="2 7">Belongs to the UPF0056 (MarC) family.</text>
</comment>
<feature type="transmembrane region" description="Helical" evidence="7">
    <location>
        <begin position="68"/>
        <end position="86"/>
    </location>
</feature>
<dbReference type="KEGG" id="gog:C1280_04985"/>
<keyword evidence="4 7" id="KW-0812">Transmembrane</keyword>
<organism evidence="8 9">
    <name type="scientific">Gemmata obscuriglobus</name>
    <dbReference type="NCBI Taxonomy" id="114"/>
    <lineage>
        <taxon>Bacteria</taxon>
        <taxon>Pseudomonadati</taxon>
        <taxon>Planctomycetota</taxon>
        <taxon>Planctomycetia</taxon>
        <taxon>Gemmatales</taxon>
        <taxon>Gemmataceae</taxon>
        <taxon>Gemmata</taxon>
    </lineage>
</organism>
<keyword evidence="6 7" id="KW-0472">Membrane</keyword>
<sequence>MGAAAVLLFLVMDPLGNIPFFLAALKHVDPARQNFVIRRELVIAYLVMVAFLFVGQFMLAAMHISEPALSISGGVILFLIAVRMVFPSPERPLQEDVDSEPFLVPLAIPYVAGPSVLAVELLLMSREPNRWPEWLGAVTVAWLGVALVVSLGAKLRHVLGQRGLTALERLMGMVLVAIAVQMFLTGIGRFIVQMRPPAG</sequence>
<feature type="transmembrane region" description="Helical" evidence="7">
    <location>
        <begin position="173"/>
        <end position="192"/>
    </location>
</feature>
<name>A0A2Z3GY58_9BACT</name>
<evidence type="ECO:0000256" key="2">
    <source>
        <dbReference type="ARBA" id="ARBA00009784"/>
    </source>
</evidence>
<dbReference type="GO" id="GO:0005886">
    <property type="term" value="C:plasma membrane"/>
    <property type="evidence" value="ECO:0007669"/>
    <property type="project" value="UniProtKB-SubCell"/>
</dbReference>